<name>A0A914QKK3_9BILA</name>
<reference evidence="3" key="1">
    <citation type="submission" date="2022-11" db="UniProtKB">
        <authorList>
            <consortium name="WormBaseParasite"/>
        </authorList>
    </citation>
    <scope>IDENTIFICATION</scope>
</reference>
<dbReference type="WBParaSite" id="PDA_v2.g4063.t1">
    <property type="protein sequence ID" value="PDA_v2.g4063.t1"/>
    <property type="gene ID" value="PDA_v2.g4063"/>
</dbReference>
<dbReference type="Proteomes" id="UP000887578">
    <property type="component" value="Unplaced"/>
</dbReference>
<evidence type="ECO:0000313" key="3">
    <source>
        <dbReference type="WBParaSite" id="PDA_v2.g4063.t1"/>
    </source>
</evidence>
<keyword evidence="2" id="KW-1185">Reference proteome</keyword>
<evidence type="ECO:0000313" key="2">
    <source>
        <dbReference type="Proteomes" id="UP000887578"/>
    </source>
</evidence>
<protein>
    <submittedName>
        <fullName evidence="3">Uncharacterized protein</fullName>
    </submittedName>
</protein>
<dbReference type="AlphaFoldDB" id="A0A914QKK3"/>
<feature type="compositionally biased region" description="Polar residues" evidence="1">
    <location>
        <begin position="209"/>
        <end position="225"/>
    </location>
</feature>
<feature type="region of interest" description="Disordered" evidence="1">
    <location>
        <begin position="208"/>
        <end position="266"/>
    </location>
</feature>
<feature type="compositionally biased region" description="Polar residues" evidence="1">
    <location>
        <begin position="233"/>
        <end position="255"/>
    </location>
</feature>
<proteinExistence type="predicted"/>
<feature type="compositionally biased region" description="Polar residues" evidence="1">
    <location>
        <begin position="163"/>
        <end position="186"/>
    </location>
</feature>
<sequence length="266" mass="29600">MFDGIQAVAMDADSTTPTLPTDPHQKEFLAGNRLAVVVRKTLKSRKADYGRLVLDFTHTSNLHDAILRKNEMGITAPVIVALGTHPEVTFYICVDDDDILRVRGQFGDALQSFMEIVHLFNLEYDKQTVGITYFLEAVMGMKNQLTSGRQQLLDVLLPRQKTLDSTNSQTSNDATETHMSQSSNAEPSALSEALQSYDDSLLQYLFPSEPTTPISRKRTTQSSDYSGKKSRPAQFNSSVLHTSVQQTYNSASSQLQDREPSPSIFD</sequence>
<feature type="region of interest" description="Disordered" evidence="1">
    <location>
        <begin position="163"/>
        <end position="191"/>
    </location>
</feature>
<evidence type="ECO:0000256" key="1">
    <source>
        <dbReference type="SAM" id="MobiDB-lite"/>
    </source>
</evidence>
<organism evidence="2 3">
    <name type="scientific">Panagrolaimus davidi</name>
    <dbReference type="NCBI Taxonomy" id="227884"/>
    <lineage>
        <taxon>Eukaryota</taxon>
        <taxon>Metazoa</taxon>
        <taxon>Ecdysozoa</taxon>
        <taxon>Nematoda</taxon>
        <taxon>Chromadorea</taxon>
        <taxon>Rhabditida</taxon>
        <taxon>Tylenchina</taxon>
        <taxon>Panagrolaimomorpha</taxon>
        <taxon>Panagrolaimoidea</taxon>
        <taxon>Panagrolaimidae</taxon>
        <taxon>Panagrolaimus</taxon>
    </lineage>
</organism>
<accession>A0A914QKK3</accession>